<sequence>MSVTYFKPRDRFDFSKDTLDIGNPLTWDREQFLKHLFKRIFAISEDRIEEFYQRHLAYYLTKHADGSEEIFLRYLWGLIERQLKVLMGRNIYDKDHVTNERQIRQLNKFTEVLISADRWNIHKANDAVIAQQEFEIHTLKQQVADLEAELKETRQWETDGYIIIRDGQALAVLDLCLQMQELKATDGKELLITPAQNAWAKMISKYFREYDDENKGQLKEIKIDRLRHYLRGIDPKNPLRRENEIPAKHKLYTITPVKKGK</sequence>
<keyword evidence="1" id="KW-0175">Coiled coil</keyword>
<name>A0A495J9W3_9SPHI</name>
<feature type="coiled-coil region" evidence="1">
    <location>
        <begin position="129"/>
        <end position="156"/>
    </location>
</feature>
<accession>A0A495J9W3</accession>
<proteinExistence type="predicted"/>
<dbReference type="RefSeq" id="WP_121201235.1">
    <property type="nucleotide sequence ID" value="NZ_RBKU01000001.1"/>
</dbReference>
<dbReference type="OrthoDB" id="751263at2"/>
<evidence type="ECO:0000313" key="3">
    <source>
        <dbReference type="Proteomes" id="UP000268007"/>
    </source>
</evidence>
<comment type="caution">
    <text evidence="2">The sequence shown here is derived from an EMBL/GenBank/DDBJ whole genome shotgun (WGS) entry which is preliminary data.</text>
</comment>
<reference evidence="2 3" key="1">
    <citation type="submission" date="2018-10" db="EMBL/GenBank/DDBJ databases">
        <title>Genomic Encyclopedia of Archaeal and Bacterial Type Strains, Phase II (KMG-II): from individual species to whole genera.</title>
        <authorList>
            <person name="Goeker M."/>
        </authorList>
    </citation>
    <scope>NUCLEOTIDE SEQUENCE [LARGE SCALE GENOMIC DNA]</scope>
    <source>
        <strain evidence="2 3">DSM 18602</strain>
    </source>
</reference>
<dbReference type="Proteomes" id="UP000268007">
    <property type="component" value="Unassembled WGS sequence"/>
</dbReference>
<gene>
    <name evidence="2" type="ORF">BDD43_5423</name>
</gene>
<evidence type="ECO:0000256" key="1">
    <source>
        <dbReference type="SAM" id="Coils"/>
    </source>
</evidence>
<dbReference type="AlphaFoldDB" id="A0A495J9W3"/>
<dbReference type="EMBL" id="RBKU01000001">
    <property type="protein sequence ID" value="RKR85162.1"/>
    <property type="molecule type" value="Genomic_DNA"/>
</dbReference>
<organism evidence="2 3">
    <name type="scientific">Mucilaginibacter gracilis</name>
    <dbReference type="NCBI Taxonomy" id="423350"/>
    <lineage>
        <taxon>Bacteria</taxon>
        <taxon>Pseudomonadati</taxon>
        <taxon>Bacteroidota</taxon>
        <taxon>Sphingobacteriia</taxon>
        <taxon>Sphingobacteriales</taxon>
        <taxon>Sphingobacteriaceae</taxon>
        <taxon>Mucilaginibacter</taxon>
    </lineage>
</organism>
<evidence type="ECO:0000313" key="2">
    <source>
        <dbReference type="EMBL" id="RKR85162.1"/>
    </source>
</evidence>
<keyword evidence="3" id="KW-1185">Reference proteome</keyword>
<protein>
    <submittedName>
        <fullName evidence="2">Uncharacterized protein</fullName>
    </submittedName>
</protein>